<evidence type="ECO:0000313" key="2">
    <source>
        <dbReference type="Proteomes" id="UP000019376"/>
    </source>
</evidence>
<accession>S8AUA7</accession>
<protein>
    <submittedName>
        <fullName evidence="1">Uncharacterized protein</fullName>
    </submittedName>
</protein>
<dbReference type="EMBL" id="KB644412">
    <property type="protein sequence ID" value="EPS29723.1"/>
    <property type="molecule type" value="Genomic_DNA"/>
</dbReference>
<organism evidence="1 2">
    <name type="scientific">Penicillium oxalicum (strain 114-2 / CGMCC 5302)</name>
    <name type="common">Penicillium decumbens</name>
    <dbReference type="NCBI Taxonomy" id="933388"/>
    <lineage>
        <taxon>Eukaryota</taxon>
        <taxon>Fungi</taxon>
        <taxon>Dikarya</taxon>
        <taxon>Ascomycota</taxon>
        <taxon>Pezizomycotina</taxon>
        <taxon>Eurotiomycetes</taxon>
        <taxon>Eurotiomycetidae</taxon>
        <taxon>Eurotiales</taxon>
        <taxon>Aspergillaceae</taxon>
        <taxon>Penicillium</taxon>
    </lineage>
</organism>
<keyword evidence="2" id="KW-1185">Reference proteome</keyword>
<proteinExistence type="predicted"/>
<dbReference type="Proteomes" id="UP000019376">
    <property type="component" value="Unassembled WGS sequence"/>
</dbReference>
<reference evidence="1 2" key="1">
    <citation type="journal article" date="2013" name="PLoS ONE">
        <title>Genomic and secretomic analyses reveal unique features of the lignocellulolytic enzyme system of Penicillium decumbens.</title>
        <authorList>
            <person name="Liu G."/>
            <person name="Zhang L."/>
            <person name="Wei X."/>
            <person name="Zou G."/>
            <person name="Qin Y."/>
            <person name="Ma L."/>
            <person name="Li J."/>
            <person name="Zheng H."/>
            <person name="Wang S."/>
            <person name="Wang C."/>
            <person name="Xun L."/>
            <person name="Zhao G.-P."/>
            <person name="Zhou Z."/>
            <person name="Qu Y."/>
        </authorList>
    </citation>
    <scope>NUCLEOTIDE SEQUENCE [LARGE SCALE GENOMIC DNA]</scope>
    <source>
        <strain evidence="2">114-2 / CGMCC 5302</strain>
    </source>
</reference>
<evidence type="ECO:0000313" key="1">
    <source>
        <dbReference type="EMBL" id="EPS29723.1"/>
    </source>
</evidence>
<dbReference type="HOGENOM" id="CLU_2386885_0_0_1"/>
<sequence>MPQDAQVVRRAASYCDLGSDGSVDVQTPYTLAASGFHLSLPRLWRVPKFVIDFATPEARHPSLAVGHVEHYGGASTPVRSRGHRMNLARVILLL</sequence>
<gene>
    <name evidence="1" type="ORF">PDE_04673</name>
</gene>
<name>S8AUA7_PENO1</name>
<dbReference type="AlphaFoldDB" id="S8AUA7"/>